<evidence type="ECO:0000313" key="1">
    <source>
        <dbReference type="EMBL" id="KAK9885559.1"/>
    </source>
</evidence>
<keyword evidence="2" id="KW-1185">Reference proteome</keyword>
<dbReference type="AlphaFoldDB" id="A0AAW1UQW8"/>
<accession>A0AAW1UQW8</accession>
<name>A0AAW1UQW8_9CUCU</name>
<organism evidence="1 2">
    <name type="scientific">Henosepilachna vigintioctopunctata</name>
    <dbReference type="NCBI Taxonomy" id="420089"/>
    <lineage>
        <taxon>Eukaryota</taxon>
        <taxon>Metazoa</taxon>
        <taxon>Ecdysozoa</taxon>
        <taxon>Arthropoda</taxon>
        <taxon>Hexapoda</taxon>
        <taxon>Insecta</taxon>
        <taxon>Pterygota</taxon>
        <taxon>Neoptera</taxon>
        <taxon>Endopterygota</taxon>
        <taxon>Coleoptera</taxon>
        <taxon>Polyphaga</taxon>
        <taxon>Cucujiformia</taxon>
        <taxon>Coccinelloidea</taxon>
        <taxon>Coccinellidae</taxon>
        <taxon>Epilachninae</taxon>
        <taxon>Epilachnini</taxon>
        <taxon>Henosepilachna</taxon>
    </lineage>
</organism>
<gene>
    <name evidence="1" type="ORF">WA026_012309</name>
</gene>
<dbReference type="Proteomes" id="UP001431783">
    <property type="component" value="Unassembled WGS sequence"/>
</dbReference>
<proteinExistence type="predicted"/>
<protein>
    <submittedName>
        <fullName evidence="1">Uncharacterized protein</fullName>
    </submittedName>
</protein>
<dbReference type="EMBL" id="JARQZJ010000096">
    <property type="protein sequence ID" value="KAK9885559.1"/>
    <property type="molecule type" value="Genomic_DNA"/>
</dbReference>
<reference evidence="1 2" key="1">
    <citation type="submission" date="2023-03" db="EMBL/GenBank/DDBJ databases">
        <title>Genome insight into feeding habits of ladybird beetles.</title>
        <authorList>
            <person name="Li H.-S."/>
            <person name="Huang Y.-H."/>
            <person name="Pang H."/>
        </authorList>
    </citation>
    <scope>NUCLEOTIDE SEQUENCE [LARGE SCALE GENOMIC DNA]</scope>
    <source>
        <strain evidence="1">SYSU_2023b</strain>
        <tissue evidence="1">Whole body</tissue>
    </source>
</reference>
<evidence type="ECO:0000313" key="2">
    <source>
        <dbReference type="Proteomes" id="UP001431783"/>
    </source>
</evidence>
<comment type="caution">
    <text evidence="1">The sequence shown here is derived from an EMBL/GenBank/DDBJ whole genome shotgun (WGS) entry which is preliminary data.</text>
</comment>
<sequence>MGFYHDIKLTYGEHIMRLMKRLSTLNLRHARNSNRRIFLLRCRTSGITPRHILDSTRNIHGLLFAGCDTNMSNRTENLISRLKKQILSLEIKITCNNLKKSEIMIKEIKSQLSQRLPHDIMHEYNKRLNVSFKKHHSSIKRDNIKKFDNLKRMNPPNDQLFIDNTRWFRNISSTTIPTTFSDFLSLGPKFALKCKQNNIKIDRLLADIESVISEAPEERRDSLRARATNIVTNFLNNSRSEHRSRTHRANISDHIAQTLEIHYIKEKVHAKRRNITTQNIINFQKDLLEENWDNIYGVDNADDKLNIFLDIFCLYCDKHFPMKSMNSVLRSKTSPEVQHMRETVDLLRETYERNQNVDTLTEFKKYKKLYIELAEKHRRRMNEERIFNADNK</sequence>